<dbReference type="PANTHER" id="PTHR39639:SF1">
    <property type="entry name" value="DUF262 DOMAIN-CONTAINING PROTEIN"/>
    <property type="match status" value="1"/>
</dbReference>
<dbReference type="InterPro" id="IPR004919">
    <property type="entry name" value="GmrSD_N"/>
</dbReference>
<evidence type="ECO:0000256" key="1">
    <source>
        <dbReference type="SAM" id="MobiDB-lite"/>
    </source>
</evidence>
<sequence length="408" mass="47151">MTIPKQPDPDPVITTLPQERGADGSEAGVEQEATENINYPFDPELISISSQVVPLSYLLEQIKDGAISAPQIQRGANLWTIDQQSRLIESLMLKIPLPLFYVSIDKEDRWFIVDGLQRISAIRNYIIDEKFKLTGLEFLKKDCENLLFKDIPTKYKKRIKETQLQFATINATTPPAVQRTIFKRLNTGGLPLSAQEIRHALYYGNSAFFLEKLSTTEIFAKATTGSINDSRMAARELILRFIAFLIRGIDAYPRNDDMDSFLSETMQFMNAMPNLSKSELKKEFYELPEHLECKYSNLPDIEAKFTLAMKRAYFLFERHAFRKSTPFQNYRTPVNKALFETIAVILAEMPEDAFRLLSKRKDAMWKKINALFNQDPSFIFYISRDSLKYQSIHKRFNLLNNVFTELTK</sequence>
<reference evidence="3" key="1">
    <citation type="submission" date="2019-08" db="EMBL/GenBank/DDBJ databases">
        <authorList>
            <person name="Kucharzyk K."/>
            <person name="Murdoch R.W."/>
            <person name="Higgins S."/>
            <person name="Loffler F."/>
        </authorList>
    </citation>
    <scope>NUCLEOTIDE SEQUENCE</scope>
</reference>
<dbReference type="AlphaFoldDB" id="A0A644TJC1"/>
<name>A0A644TJC1_9ZZZZ</name>
<protein>
    <recommendedName>
        <fullName evidence="2">GmrSD restriction endonucleases N-terminal domain-containing protein</fullName>
    </recommendedName>
</protein>
<evidence type="ECO:0000313" key="3">
    <source>
        <dbReference type="EMBL" id="MPL66789.1"/>
    </source>
</evidence>
<feature type="region of interest" description="Disordered" evidence="1">
    <location>
        <begin position="1"/>
        <end position="27"/>
    </location>
</feature>
<dbReference type="EMBL" id="VSSQ01000034">
    <property type="protein sequence ID" value="MPL66789.1"/>
    <property type="molecule type" value="Genomic_DNA"/>
</dbReference>
<accession>A0A644TJC1</accession>
<gene>
    <name evidence="3" type="ORF">SDC9_12477</name>
</gene>
<organism evidence="3">
    <name type="scientific">bioreactor metagenome</name>
    <dbReference type="NCBI Taxonomy" id="1076179"/>
    <lineage>
        <taxon>unclassified sequences</taxon>
        <taxon>metagenomes</taxon>
        <taxon>ecological metagenomes</taxon>
    </lineage>
</organism>
<proteinExistence type="predicted"/>
<feature type="domain" description="GmrSD restriction endonucleases N-terminal" evidence="2">
    <location>
        <begin position="58"/>
        <end position="202"/>
    </location>
</feature>
<evidence type="ECO:0000259" key="2">
    <source>
        <dbReference type="Pfam" id="PF03235"/>
    </source>
</evidence>
<dbReference type="PANTHER" id="PTHR39639">
    <property type="entry name" value="CHROMOSOME 16, WHOLE GENOME SHOTGUN SEQUENCE"/>
    <property type="match status" value="1"/>
</dbReference>
<comment type="caution">
    <text evidence="3">The sequence shown here is derived from an EMBL/GenBank/DDBJ whole genome shotgun (WGS) entry which is preliminary data.</text>
</comment>
<dbReference type="Pfam" id="PF03235">
    <property type="entry name" value="GmrSD_N"/>
    <property type="match status" value="1"/>
</dbReference>